<dbReference type="PANTHER" id="PTHR43744">
    <property type="entry name" value="ABC TRANSPORTER PERMEASE PROTEIN MG189-RELATED-RELATED"/>
    <property type="match status" value="1"/>
</dbReference>
<dbReference type="AlphaFoldDB" id="A0A7V4TG66"/>
<dbReference type="GO" id="GO:0055085">
    <property type="term" value="P:transmembrane transport"/>
    <property type="evidence" value="ECO:0007669"/>
    <property type="project" value="InterPro"/>
</dbReference>
<comment type="subcellular location">
    <subcellularLocation>
        <location evidence="1 7">Cell membrane</location>
        <topology evidence="1 7">Multi-pass membrane protein</topology>
    </subcellularLocation>
</comment>
<feature type="transmembrane region" description="Helical" evidence="7">
    <location>
        <begin position="253"/>
        <end position="276"/>
    </location>
</feature>
<evidence type="ECO:0000256" key="4">
    <source>
        <dbReference type="ARBA" id="ARBA00022692"/>
    </source>
</evidence>
<keyword evidence="2 7" id="KW-0813">Transport</keyword>
<evidence type="ECO:0000313" key="9">
    <source>
        <dbReference type="EMBL" id="HGY39191.1"/>
    </source>
</evidence>
<dbReference type="InterPro" id="IPR035906">
    <property type="entry name" value="MetI-like_sf"/>
</dbReference>
<protein>
    <submittedName>
        <fullName evidence="9">Carbohydrate ABC transporter permease</fullName>
    </submittedName>
</protein>
<keyword evidence="3" id="KW-1003">Cell membrane</keyword>
<sequence>MTLALRGKARRQMRSFLYSLFMCILALFWFLPILWMFSTSFKPNQMAASYPIRWIPSPWTWENYVTVVKVGRGIDIPKAFSNSVIVSTLVAIGVLLTATPAAYVFARVKFRGRDILFWAIVATLALPVQMFYVPVYIIVDRMGLLDTLPALILPPISPALGVFLLRQFMLSIPGELEDAARIDGCSRLRFLVSIAVPLVKPALVSLGLITFLSSWNNLMWPLLVIRTPSKMTLPLALARFQGTYHFVFEAGTIMAGVTFAIMPVIVLFAFLHTWIIRGVSLSIEK</sequence>
<reference evidence="9" key="1">
    <citation type="journal article" date="2020" name="mSystems">
        <title>Genome- and Community-Level Interaction Insights into Carbon Utilization and Element Cycling Functions of Hydrothermarchaeota in Hydrothermal Sediment.</title>
        <authorList>
            <person name="Zhou Z."/>
            <person name="Liu Y."/>
            <person name="Xu W."/>
            <person name="Pan J."/>
            <person name="Luo Z.H."/>
            <person name="Li M."/>
        </authorList>
    </citation>
    <scope>NUCLEOTIDE SEQUENCE [LARGE SCALE GENOMIC DNA]</scope>
    <source>
        <strain evidence="9">SpSt-82</strain>
    </source>
</reference>
<evidence type="ECO:0000256" key="5">
    <source>
        <dbReference type="ARBA" id="ARBA00022989"/>
    </source>
</evidence>
<feature type="transmembrane region" description="Helical" evidence="7">
    <location>
        <begin position="16"/>
        <end position="37"/>
    </location>
</feature>
<comment type="caution">
    <text evidence="9">The sequence shown here is derived from an EMBL/GenBank/DDBJ whole genome shotgun (WGS) entry which is preliminary data.</text>
</comment>
<feature type="transmembrane region" description="Helical" evidence="7">
    <location>
        <begin position="151"/>
        <end position="169"/>
    </location>
</feature>
<feature type="domain" description="ABC transmembrane type-1" evidence="8">
    <location>
        <begin position="80"/>
        <end position="271"/>
    </location>
</feature>
<evidence type="ECO:0000259" key="8">
    <source>
        <dbReference type="PROSITE" id="PS50928"/>
    </source>
</evidence>
<dbReference type="GO" id="GO:0005886">
    <property type="term" value="C:plasma membrane"/>
    <property type="evidence" value="ECO:0007669"/>
    <property type="project" value="UniProtKB-SubCell"/>
</dbReference>
<dbReference type="PANTHER" id="PTHR43744:SF12">
    <property type="entry name" value="ABC TRANSPORTER PERMEASE PROTEIN MG189-RELATED"/>
    <property type="match status" value="1"/>
</dbReference>
<name>A0A7V4TG66_9BACT</name>
<keyword evidence="6 7" id="KW-0472">Membrane</keyword>
<dbReference type="Pfam" id="PF00528">
    <property type="entry name" value="BPD_transp_1"/>
    <property type="match status" value="1"/>
</dbReference>
<keyword evidence="4 7" id="KW-0812">Transmembrane</keyword>
<feature type="transmembrane region" description="Helical" evidence="7">
    <location>
        <begin position="190"/>
        <end position="212"/>
    </location>
</feature>
<evidence type="ECO:0000256" key="6">
    <source>
        <dbReference type="ARBA" id="ARBA00023136"/>
    </source>
</evidence>
<dbReference type="CDD" id="cd06261">
    <property type="entry name" value="TM_PBP2"/>
    <property type="match status" value="1"/>
</dbReference>
<gene>
    <name evidence="9" type="ORF">ENW11_05225</name>
</gene>
<organism evidence="9">
    <name type="scientific">Candidatus Caldatribacterium saccharofermentans</name>
    <dbReference type="NCBI Taxonomy" id="1454753"/>
    <lineage>
        <taxon>Bacteria</taxon>
        <taxon>Pseudomonadati</taxon>
        <taxon>Atribacterota</taxon>
        <taxon>Atribacteria</taxon>
        <taxon>Atribacterales</taxon>
        <taxon>Candidatus Caldatribacteriaceae</taxon>
        <taxon>Candidatus Caldatribacterium</taxon>
    </lineage>
</organism>
<evidence type="ECO:0000256" key="3">
    <source>
        <dbReference type="ARBA" id="ARBA00022475"/>
    </source>
</evidence>
<dbReference type="SUPFAM" id="SSF161098">
    <property type="entry name" value="MetI-like"/>
    <property type="match status" value="1"/>
</dbReference>
<keyword evidence="5 7" id="KW-1133">Transmembrane helix</keyword>
<evidence type="ECO:0000256" key="7">
    <source>
        <dbReference type="RuleBase" id="RU363032"/>
    </source>
</evidence>
<evidence type="ECO:0000256" key="2">
    <source>
        <dbReference type="ARBA" id="ARBA00022448"/>
    </source>
</evidence>
<dbReference type="InterPro" id="IPR000515">
    <property type="entry name" value="MetI-like"/>
</dbReference>
<feature type="transmembrane region" description="Helical" evidence="7">
    <location>
        <begin position="115"/>
        <end position="139"/>
    </location>
</feature>
<accession>A0A7V4TG66</accession>
<dbReference type="EMBL" id="DTIY01000033">
    <property type="protein sequence ID" value="HGY39191.1"/>
    <property type="molecule type" value="Genomic_DNA"/>
</dbReference>
<evidence type="ECO:0000256" key="1">
    <source>
        <dbReference type="ARBA" id="ARBA00004651"/>
    </source>
</evidence>
<comment type="similarity">
    <text evidence="7">Belongs to the binding-protein-dependent transport system permease family.</text>
</comment>
<dbReference type="PROSITE" id="PS50928">
    <property type="entry name" value="ABC_TM1"/>
    <property type="match status" value="1"/>
</dbReference>
<dbReference type="Gene3D" id="1.10.3720.10">
    <property type="entry name" value="MetI-like"/>
    <property type="match status" value="1"/>
</dbReference>
<proteinExistence type="inferred from homology"/>
<feature type="transmembrane region" description="Helical" evidence="7">
    <location>
        <begin position="84"/>
        <end position="106"/>
    </location>
</feature>